<dbReference type="GO" id="GO:0016020">
    <property type="term" value="C:membrane"/>
    <property type="evidence" value="ECO:0007669"/>
    <property type="project" value="GOC"/>
</dbReference>
<accession>A0A0P7ZVB3</accession>
<feature type="domain" description="Diacylglycerol glucosyltransferase N-terminal" evidence="1">
    <location>
        <begin position="105"/>
        <end position="233"/>
    </location>
</feature>
<dbReference type="EMBL" id="LJXT01000162">
    <property type="protein sequence ID" value="KPQ08644.1"/>
    <property type="molecule type" value="Genomic_DNA"/>
</dbReference>
<dbReference type="Proteomes" id="UP000050421">
    <property type="component" value="Unassembled WGS sequence"/>
</dbReference>
<dbReference type="GO" id="GO:0016758">
    <property type="term" value="F:hexosyltransferase activity"/>
    <property type="evidence" value="ECO:0007669"/>
    <property type="project" value="InterPro"/>
</dbReference>
<organism evidence="2 3">
    <name type="scientific">Algoriphagus marincola HL-49</name>
    <dbReference type="NCBI Taxonomy" id="1305737"/>
    <lineage>
        <taxon>Bacteria</taxon>
        <taxon>Pseudomonadati</taxon>
        <taxon>Bacteroidota</taxon>
        <taxon>Cytophagia</taxon>
        <taxon>Cytophagales</taxon>
        <taxon>Cyclobacteriaceae</taxon>
        <taxon>Algoriphagus</taxon>
    </lineage>
</organism>
<evidence type="ECO:0000313" key="2">
    <source>
        <dbReference type="EMBL" id="KPQ08644.1"/>
    </source>
</evidence>
<protein>
    <submittedName>
        <fullName evidence="2">UDP-N-acetylglucosamine:LPS N-acetylglucosamine transferase</fullName>
    </submittedName>
</protein>
<reference evidence="2 3" key="1">
    <citation type="submission" date="2015-09" db="EMBL/GenBank/DDBJ databases">
        <title>Identification and resolution of microdiversity through metagenomic sequencing of parallel consortia.</title>
        <authorList>
            <person name="Nelson W.C."/>
            <person name="Romine M.F."/>
            <person name="Lindemann S.R."/>
        </authorList>
    </citation>
    <scope>NUCLEOTIDE SEQUENCE [LARGE SCALE GENOMIC DNA]</scope>
    <source>
        <strain evidence="2">HL-49</strain>
    </source>
</reference>
<dbReference type="InterPro" id="IPR009695">
    <property type="entry name" value="Diacylglyc_glucosyltr_N"/>
</dbReference>
<proteinExistence type="predicted"/>
<dbReference type="SUPFAM" id="SSF53756">
    <property type="entry name" value="UDP-Glycosyltransferase/glycogen phosphorylase"/>
    <property type="match status" value="1"/>
</dbReference>
<dbReference type="STRING" id="1305737.GCA_000526355_01789"/>
<dbReference type="AlphaFoldDB" id="A0A0P7ZVB3"/>
<evidence type="ECO:0000313" key="3">
    <source>
        <dbReference type="Proteomes" id="UP000050421"/>
    </source>
</evidence>
<dbReference type="OrthoDB" id="913551at2"/>
<gene>
    <name evidence="2" type="ORF">HLUCCX10_17170</name>
</gene>
<dbReference type="eggNOG" id="COG1887">
    <property type="taxonomic scope" value="Bacteria"/>
</dbReference>
<sequence>MRRICFLIPDGVGIRNYLYSDILRDLKTEGFELSVWHGLDPKIIDQSQLRIGFRPESFPLATFKEDAVTQLFRESTCYARLLRGQEITSNPTILLNWHNGKFSFQKKMLIKLSELLGRTFRKYENILQTEKLLVSRLRGSQAYKIYKKQLSEIRPDVLFCTHQRMPAATPAMLAASDLGIKTVTAIFSWDNLPKARLAIRPDYYLVWSEYMAKELQFFYPEIKEDQIRVTGTPQFDFYTKTDDIMSREGFAAEFGLDPEKKWVCFSGDDAKTSPHDSSYLRDVAEALADQQDIQLIFRQVPVETTARYSKVLEDFPNVVHVNPFWEKGKYWQQFFPYPKDVSHLVNLAYHCATVINIGSTMALDFALFDHPGLFLKYDHEKNQEWKTETVYRFQHFKSMDGLDAVGWINSKDEILTKVRLAIDHPDKIATDRQVWLKKITVNPRVQPASKRILQELKNLI</sequence>
<name>A0A0P7ZVB3_9BACT</name>
<keyword evidence="2" id="KW-0808">Transferase</keyword>
<dbReference type="PATRIC" id="fig|1305737.6.peg.530"/>
<comment type="caution">
    <text evidence="2">The sequence shown here is derived from an EMBL/GenBank/DDBJ whole genome shotgun (WGS) entry which is preliminary data.</text>
</comment>
<dbReference type="GO" id="GO:0009247">
    <property type="term" value="P:glycolipid biosynthetic process"/>
    <property type="evidence" value="ECO:0007669"/>
    <property type="project" value="InterPro"/>
</dbReference>
<dbReference type="Pfam" id="PF06925">
    <property type="entry name" value="MGDG_synth"/>
    <property type="match status" value="1"/>
</dbReference>
<evidence type="ECO:0000259" key="1">
    <source>
        <dbReference type="Pfam" id="PF06925"/>
    </source>
</evidence>